<feature type="repeat" description="ANK" evidence="16">
    <location>
        <begin position="38"/>
        <end position="58"/>
    </location>
</feature>
<keyword evidence="12" id="KW-1053">Target membrane</keyword>
<dbReference type="Pfam" id="PF00023">
    <property type="entry name" value="Ank"/>
    <property type="match status" value="1"/>
</dbReference>
<comment type="caution">
    <text evidence="17">The sequence shown here is derived from an EMBL/GenBank/DDBJ whole genome shotgun (WGS) entry which is preliminary data.</text>
</comment>
<keyword evidence="10 16" id="KW-0040">ANK repeat</keyword>
<name>A0AAV6V996_9ARAC</name>
<keyword evidence="8" id="KW-0677">Repeat</keyword>
<evidence type="ECO:0000256" key="2">
    <source>
        <dbReference type="ARBA" id="ARBA00004613"/>
    </source>
</evidence>
<evidence type="ECO:0000256" key="15">
    <source>
        <dbReference type="ARBA" id="ARBA00049811"/>
    </source>
</evidence>
<sequence length="440" mass="49832">MSLYRSLYPLHHAAMYGKLRVVKKLVYKGMLTSTADFKDYTPLHYAAMYGHFNICKFLSTKCDLNALTPESWSPILLAALFGHKHIVDLLMKAGAKLAIMDDQNWSLLHSSCYMGWMDVVLEILKYNKDLDVKSAGYTALWLSAYSKDVGIFQVLLKNGADARCKDFQRWTLLHCAARSGSIEMVKSVLSCDGIDFDAQTDYGDTALFLAIYYKHINVAELLIRSGVHRMSDKCKDISIFHDACRRGSLPLVTACIEMGLDVHKTDFLGNTPLHIATSYGHSEIIKLLLQAGAKCYLKNKQDNSPFNILCQFIGNIELIELFLSHGAYFQRYDVNSLYKLTTSNSVRRVLSSVRMRTESYVSEFNNKILPKVYDVPAYAEQLPPQKNLHITSKSGILSSIRGFLKHKNYIYDSFIRKASYFKNIGSKSISYSSSKGKKIR</sequence>
<keyword evidence="9" id="KW-0638">Presynaptic neurotoxin</keyword>
<dbReference type="GO" id="GO:0044218">
    <property type="term" value="C:other organism cell membrane"/>
    <property type="evidence" value="ECO:0007669"/>
    <property type="project" value="UniProtKB-KW"/>
</dbReference>
<keyword evidence="11" id="KW-0472">Membrane</keyword>
<dbReference type="Gene3D" id="1.25.40.20">
    <property type="entry name" value="Ankyrin repeat-containing domain"/>
    <property type="match status" value="3"/>
</dbReference>
<evidence type="ECO:0000256" key="5">
    <source>
        <dbReference type="ARBA" id="ARBA00022537"/>
    </source>
</evidence>
<reference evidence="17 18" key="1">
    <citation type="journal article" date="2022" name="Nat. Ecol. Evol.">
        <title>A masculinizing supergene underlies an exaggerated male reproductive morph in a spider.</title>
        <authorList>
            <person name="Hendrickx F."/>
            <person name="De Corte Z."/>
            <person name="Sonet G."/>
            <person name="Van Belleghem S.M."/>
            <person name="Kostlbacher S."/>
            <person name="Vangestel C."/>
        </authorList>
    </citation>
    <scope>NUCLEOTIDE SEQUENCE [LARGE SCALE GENOMIC DNA]</scope>
    <source>
        <strain evidence="17">W744_W776</strain>
    </source>
</reference>
<evidence type="ECO:0000256" key="11">
    <source>
        <dbReference type="ARBA" id="ARBA00023136"/>
    </source>
</evidence>
<dbReference type="Pfam" id="PF12796">
    <property type="entry name" value="Ank_2"/>
    <property type="match status" value="3"/>
</dbReference>
<dbReference type="SMART" id="SM00248">
    <property type="entry name" value="ANK"/>
    <property type="match status" value="10"/>
</dbReference>
<dbReference type="InterPro" id="IPR002110">
    <property type="entry name" value="Ankyrin_rpt"/>
</dbReference>
<evidence type="ECO:0000313" key="18">
    <source>
        <dbReference type="Proteomes" id="UP000827092"/>
    </source>
</evidence>
<dbReference type="GO" id="GO:0044231">
    <property type="term" value="C:host cell presynaptic membrane"/>
    <property type="evidence" value="ECO:0007669"/>
    <property type="project" value="UniProtKB-KW"/>
</dbReference>
<dbReference type="GO" id="GO:0090729">
    <property type="term" value="F:toxin activity"/>
    <property type="evidence" value="ECO:0007669"/>
    <property type="project" value="UniProtKB-KW"/>
</dbReference>
<evidence type="ECO:0000256" key="3">
    <source>
        <dbReference type="ARBA" id="ARBA00022483"/>
    </source>
</evidence>
<dbReference type="InterPro" id="IPR036770">
    <property type="entry name" value="Ankyrin_rpt-contain_sf"/>
</dbReference>
<dbReference type="AlphaFoldDB" id="A0AAV6V996"/>
<evidence type="ECO:0000256" key="8">
    <source>
        <dbReference type="ARBA" id="ARBA00022737"/>
    </source>
</evidence>
<dbReference type="PROSITE" id="PS50297">
    <property type="entry name" value="ANK_REP_REGION"/>
    <property type="match status" value="3"/>
</dbReference>
<evidence type="ECO:0000256" key="1">
    <source>
        <dbReference type="ARBA" id="ARBA00004175"/>
    </source>
</evidence>
<keyword evidence="7" id="KW-0528">Neurotoxin</keyword>
<gene>
    <name evidence="17" type="ORF">JTE90_018035</name>
</gene>
<evidence type="ECO:0000256" key="12">
    <source>
        <dbReference type="ARBA" id="ARBA00023298"/>
    </source>
</evidence>
<evidence type="ECO:0000313" key="17">
    <source>
        <dbReference type="EMBL" id="KAG8192515.1"/>
    </source>
</evidence>
<dbReference type="PROSITE" id="PS50088">
    <property type="entry name" value="ANK_REPEAT"/>
    <property type="match status" value="5"/>
</dbReference>
<organism evidence="17 18">
    <name type="scientific">Oedothorax gibbosus</name>
    <dbReference type="NCBI Taxonomy" id="931172"/>
    <lineage>
        <taxon>Eukaryota</taxon>
        <taxon>Metazoa</taxon>
        <taxon>Ecdysozoa</taxon>
        <taxon>Arthropoda</taxon>
        <taxon>Chelicerata</taxon>
        <taxon>Arachnida</taxon>
        <taxon>Araneae</taxon>
        <taxon>Araneomorphae</taxon>
        <taxon>Entelegynae</taxon>
        <taxon>Araneoidea</taxon>
        <taxon>Linyphiidae</taxon>
        <taxon>Erigoninae</taxon>
        <taxon>Oedothorax</taxon>
    </lineage>
</organism>
<dbReference type="SUPFAM" id="SSF48403">
    <property type="entry name" value="Ankyrin repeat"/>
    <property type="match status" value="1"/>
</dbReference>
<keyword evidence="4" id="KW-0964">Secreted</keyword>
<keyword evidence="18" id="KW-1185">Reference proteome</keyword>
<dbReference type="EMBL" id="JAFNEN010000139">
    <property type="protein sequence ID" value="KAG8192515.1"/>
    <property type="molecule type" value="Genomic_DNA"/>
</dbReference>
<keyword evidence="6" id="KW-0800">Toxin</keyword>
<comment type="similarity">
    <text evidence="13">Belongs to the cationic peptide 01 (latrotoxin) family. 03 (alpha-latrotoxin) subfamily.</text>
</comment>
<comment type="subunit">
    <text evidence="14">Homotetramer in membranes.</text>
</comment>
<keyword evidence="5" id="KW-1052">Target cell membrane</keyword>
<evidence type="ECO:0000256" key="16">
    <source>
        <dbReference type="PROSITE-ProRule" id="PRU00023"/>
    </source>
</evidence>
<dbReference type="GO" id="GO:0005737">
    <property type="term" value="C:cytoplasm"/>
    <property type="evidence" value="ECO:0007669"/>
    <property type="project" value="TreeGrafter"/>
</dbReference>
<evidence type="ECO:0000256" key="4">
    <source>
        <dbReference type="ARBA" id="ARBA00022525"/>
    </source>
</evidence>
<accession>A0AAV6V996</accession>
<evidence type="ECO:0000256" key="9">
    <source>
        <dbReference type="ARBA" id="ARBA00023028"/>
    </source>
</evidence>
<evidence type="ECO:0000256" key="13">
    <source>
        <dbReference type="ARBA" id="ARBA00049657"/>
    </source>
</evidence>
<dbReference type="PRINTS" id="PR01415">
    <property type="entry name" value="ANKYRIN"/>
</dbReference>
<comment type="subcellular location">
    <subcellularLocation>
        <location evidence="2">Secreted</location>
    </subcellularLocation>
    <subcellularLocation>
        <location evidence="1">Target cell membrane</location>
    </subcellularLocation>
</comment>
<feature type="repeat" description="ANK" evidence="16">
    <location>
        <begin position="5"/>
        <end position="37"/>
    </location>
</feature>
<proteinExistence type="inferred from homology"/>
<feature type="repeat" description="ANK" evidence="16">
    <location>
        <begin position="268"/>
        <end position="300"/>
    </location>
</feature>
<dbReference type="PANTHER" id="PTHR24198:SF165">
    <property type="entry name" value="ANKYRIN REPEAT-CONTAINING PROTEIN-RELATED"/>
    <property type="match status" value="1"/>
</dbReference>
<feature type="repeat" description="ANK" evidence="16">
    <location>
        <begin position="135"/>
        <end position="167"/>
    </location>
</feature>
<dbReference type="GO" id="GO:0010564">
    <property type="term" value="P:regulation of cell cycle process"/>
    <property type="evidence" value="ECO:0007669"/>
    <property type="project" value="TreeGrafter"/>
</dbReference>
<evidence type="ECO:0000256" key="14">
    <source>
        <dbReference type="ARBA" id="ARBA00049715"/>
    </source>
</evidence>
<evidence type="ECO:0000256" key="7">
    <source>
        <dbReference type="ARBA" id="ARBA00022699"/>
    </source>
</evidence>
<evidence type="ECO:0000256" key="6">
    <source>
        <dbReference type="ARBA" id="ARBA00022656"/>
    </source>
</evidence>
<feature type="repeat" description="ANK" evidence="16">
    <location>
        <begin position="70"/>
        <end position="102"/>
    </location>
</feature>
<evidence type="ECO:0000256" key="10">
    <source>
        <dbReference type="ARBA" id="ARBA00023043"/>
    </source>
</evidence>
<protein>
    <recommendedName>
        <fullName evidence="15">Alpha-latrotoxin</fullName>
    </recommendedName>
</protein>
<dbReference type="Proteomes" id="UP000827092">
    <property type="component" value="Unassembled WGS sequence"/>
</dbReference>
<dbReference type="GO" id="GO:0006887">
    <property type="term" value="P:exocytosis"/>
    <property type="evidence" value="ECO:0007669"/>
    <property type="project" value="UniProtKB-KW"/>
</dbReference>
<keyword evidence="3" id="KW-0268">Exocytosis</keyword>
<dbReference type="PANTHER" id="PTHR24198">
    <property type="entry name" value="ANKYRIN REPEAT AND PROTEIN KINASE DOMAIN-CONTAINING PROTEIN"/>
    <property type="match status" value="1"/>
</dbReference>
<dbReference type="GO" id="GO:0005576">
    <property type="term" value="C:extracellular region"/>
    <property type="evidence" value="ECO:0007669"/>
    <property type="project" value="UniProtKB-SubCell"/>
</dbReference>